<reference evidence="6 7" key="1">
    <citation type="submission" date="2019-06" db="EMBL/GenBank/DDBJ databases">
        <title>Sequencing the genomes of 1000 actinobacteria strains.</title>
        <authorList>
            <person name="Klenk H.-P."/>
        </authorList>
    </citation>
    <scope>NUCLEOTIDE SEQUENCE [LARGE SCALE GENOMIC DNA]</scope>
    <source>
        <strain evidence="6 7">DSM 24617</strain>
    </source>
</reference>
<dbReference type="InterPro" id="IPR039424">
    <property type="entry name" value="SBP_5"/>
</dbReference>
<dbReference type="PIRSF" id="PIRSF002741">
    <property type="entry name" value="MppA"/>
    <property type="match status" value="1"/>
</dbReference>
<organism evidence="6 7">
    <name type="scientific">Barrientosiimonas humi</name>
    <dbReference type="NCBI Taxonomy" id="999931"/>
    <lineage>
        <taxon>Bacteria</taxon>
        <taxon>Bacillati</taxon>
        <taxon>Actinomycetota</taxon>
        <taxon>Actinomycetes</taxon>
        <taxon>Micrococcales</taxon>
        <taxon>Dermacoccaceae</taxon>
        <taxon>Barrientosiimonas</taxon>
    </lineage>
</organism>
<keyword evidence="7" id="KW-1185">Reference proteome</keyword>
<comment type="caution">
    <text evidence="6">The sequence shown here is derived from an EMBL/GenBank/DDBJ whole genome shotgun (WGS) entry which is preliminary data.</text>
</comment>
<dbReference type="Gene3D" id="3.90.76.10">
    <property type="entry name" value="Dipeptide-binding Protein, Domain 1"/>
    <property type="match status" value="1"/>
</dbReference>
<dbReference type="Gene3D" id="3.40.190.10">
    <property type="entry name" value="Periplasmic binding protein-like II"/>
    <property type="match status" value="1"/>
</dbReference>
<dbReference type="GO" id="GO:0015833">
    <property type="term" value="P:peptide transport"/>
    <property type="evidence" value="ECO:0007669"/>
    <property type="project" value="TreeGrafter"/>
</dbReference>
<accession>A0A542X916</accession>
<comment type="similarity">
    <text evidence="1">Belongs to the bacterial solute-binding protein 5 family.</text>
</comment>
<dbReference type="InterPro" id="IPR030678">
    <property type="entry name" value="Peptide/Ni-bd"/>
</dbReference>
<dbReference type="OrthoDB" id="9796817at2"/>
<evidence type="ECO:0000313" key="7">
    <source>
        <dbReference type="Proteomes" id="UP000318336"/>
    </source>
</evidence>
<evidence type="ECO:0000313" key="6">
    <source>
        <dbReference type="EMBL" id="TQL32331.1"/>
    </source>
</evidence>
<dbReference type="RefSeq" id="WP_142004448.1">
    <property type="nucleotide sequence ID" value="NZ_CAJTBP010000001.1"/>
</dbReference>
<dbReference type="Pfam" id="PF00496">
    <property type="entry name" value="SBP_bac_5"/>
    <property type="match status" value="1"/>
</dbReference>
<dbReference type="Proteomes" id="UP000318336">
    <property type="component" value="Unassembled WGS sequence"/>
</dbReference>
<name>A0A542X916_9MICO</name>
<evidence type="ECO:0000256" key="2">
    <source>
        <dbReference type="ARBA" id="ARBA00022448"/>
    </source>
</evidence>
<feature type="signal peptide" evidence="4">
    <location>
        <begin position="1"/>
        <end position="24"/>
    </location>
</feature>
<evidence type="ECO:0000256" key="3">
    <source>
        <dbReference type="ARBA" id="ARBA00022729"/>
    </source>
</evidence>
<evidence type="ECO:0000259" key="5">
    <source>
        <dbReference type="Pfam" id="PF00496"/>
    </source>
</evidence>
<dbReference type="GO" id="GO:0042597">
    <property type="term" value="C:periplasmic space"/>
    <property type="evidence" value="ECO:0007669"/>
    <property type="project" value="UniProtKB-ARBA"/>
</dbReference>
<feature type="chain" id="PRO_5021967510" evidence="4">
    <location>
        <begin position="25"/>
        <end position="555"/>
    </location>
</feature>
<keyword evidence="2" id="KW-0813">Transport</keyword>
<protein>
    <submittedName>
        <fullName evidence="6">Peptide/nickel transport system substrate-binding protein</fullName>
    </submittedName>
</protein>
<evidence type="ECO:0000256" key="1">
    <source>
        <dbReference type="ARBA" id="ARBA00005695"/>
    </source>
</evidence>
<dbReference type="PANTHER" id="PTHR30290:SF9">
    <property type="entry name" value="OLIGOPEPTIDE-BINDING PROTEIN APPA"/>
    <property type="match status" value="1"/>
</dbReference>
<dbReference type="EMBL" id="VFOK01000001">
    <property type="protein sequence ID" value="TQL32331.1"/>
    <property type="molecule type" value="Genomic_DNA"/>
</dbReference>
<dbReference type="InterPro" id="IPR000914">
    <property type="entry name" value="SBP_5_dom"/>
</dbReference>
<dbReference type="PANTHER" id="PTHR30290">
    <property type="entry name" value="PERIPLASMIC BINDING COMPONENT OF ABC TRANSPORTER"/>
    <property type="match status" value="1"/>
</dbReference>
<dbReference type="CDD" id="cd08493">
    <property type="entry name" value="PBP2_DppA_like"/>
    <property type="match status" value="1"/>
</dbReference>
<proteinExistence type="inferred from homology"/>
<keyword evidence="3 4" id="KW-0732">Signal</keyword>
<gene>
    <name evidence="6" type="ORF">FB554_0452</name>
</gene>
<dbReference type="AlphaFoldDB" id="A0A542X916"/>
<dbReference type="GO" id="GO:1904680">
    <property type="term" value="F:peptide transmembrane transporter activity"/>
    <property type="evidence" value="ECO:0007669"/>
    <property type="project" value="TreeGrafter"/>
</dbReference>
<dbReference type="SUPFAM" id="SSF53850">
    <property type="entry name" value="Periplasmic binding protein-like II"/>
    <property type="match status" value="1"/>
</dbReference>
<dbReference type="Gene3D" id="3.10.105.10">
    <property type="entry name" value="Dipeptide-binding Protein, Domain 3"/>
    <property type="match status" value="1"/>
</dbReference>
<dbReference type="PROSITE" id="PS51257">
    <property type="entry name" value="PROKAR_LIPOPROTEIN"/>
    <property type="match status" value="1"/>
</dbReference>
<sequence>MTVNRRVAALAAVSAVTLTLASCASSDREDSAGASGSGGGGDTITFGAAGAPAMFDPFYGTDGETFRPARQIFETLVDFKPGTADLAPGLATKWTPSNGGKTWTFDLQQNVKFTDGTAFNADAVCKNFTRMFDQNAAGQTAASYWADNMGGFKSKGAAEALYKSCTPKGANQVVIDINRPTSKFPALLGLPSFSMQSPTAMDKYKANDITPQGDGYTYSEYALKYPTGTGKFKLEKYDEANKTITMVRNDDYWGDKAKPARLVFKIIPDETARKQALAAGTIDGYDLPNPVDWPKLKQDENLQIRPAFNLLYLGLNPKANPDLKDLKVRQALMYGINRDQFVKTQLPENAVVATQWIPKDVDGFNKDVTKYNYDPNKAKQLLQQAGKSNLTIKLWYPSEVSRPYMPDPQKVFQQVKSDWEKIGVKVQPVTKPWNGGYLTSTDQGQADAFFLGWTGDYNTADNFVANFFGSPGGAFGVDGYPFGNTLLKEIKDADGIVNEGQRTTAYKNLMGKLMKDYMVGLPISSSPPAIVFAKNVTGVVPSPLTAEDFATAEKK</sequence>
<evidence type="ECO:0000256" key="4">
    <source>
        <dbReference type="SAM" id="SignalP"/>
    </source>
</evidence>
<feature type="domain" description="Solute-binding protein family 5" evidence="5">
    <location>
        <begin position="86"/>
        <end position="473"/>
    </location>
</feature>
<dbReference type="GO" id="GO:0043190">
    <property type="term" value="C:ATP-binding cassette (ABC) transporter complex"/>
    <property type="evidence" value="ECO:0007669"/>
    <property type="project" value="InterPro"/>
</dbReference>